<dbReference type="OrthoDB" id="2317065at2759"/>
<dbReference type="PANTHER" id="PTHR36845:SF1">
    <property type="entry name" value="HYDROLASE, PUTATIVE (AFU_ORTHOLOGUE AFUA_7G05090)-RELATED"/>
    <property type="match status" value="1"/>
</dbReference>
<evidence type="ECO:0000313" key="6">
    <source>
        <dbReference type="Proteomes" id="UP000230605"/>
    </source>
</evidence>
<evidence type="ECO:0000256" key="1">
    <source>
        <dbReference type="ARBA" id="ARBA00022801"/>
    </source>
</evidence>
<feature type="region of interest" description="Disordered" evidence="3">
    <location>
        <begin position="1"/>
        <end position="27"/>
    </location>
</feature>
<dbReference type="Proteomes" id="UP000230605">
    <property type="component" value="Chromosome 1"/>
</dbReference>
<dbReference type="GO" id="GO:0052757">
    <property type="term" value="F:chondroitin hydrolase activity"/>
    <property type="evidence" value="ECO:0007669"/>
    <property type="project" value="TreeGrafter"/>
</dbReference>
<reference evidence="4 6" key="1">
    <citation type="submission" date="2015-10" db="EMBL/GenBank/DDBJ databases">
        <title>The cercosporin biosynthetic gene cluster was horizontally transferred to several fungal lineages and shown to be expanded in Cercospora beticola based on microsynteny with recipient genomes.</title>
        <authorList>
            <person name="De Jonge R."/>
            <person name="Ebert M.K."/>
            <person name="Suttle J.C."/>
            <person name="Jurick Ii W.M."/>
            <person name="Secor G.A."/>
            <person name="Thomma B.P."/>
            <person name="Van De Peer Y."/>
            <person name="Bolton M.D."/>
        </authorList>
    </citation>
    <scope>NUCLEOTIDE SEQUENCE [LARGE SCALE GENOMIC DNA]</scope>
    <source>
        <strain evidence="4 6">09-40</strain>
    </source>
</reference>
<dbReference type="Proteomes" id="UP001302367">
    <property type="component" value="Chromosome 1"/>
</dbReference>
<feature type="compositionally biased region" description="Polar residues" evidence="3">
    <location>
        <begin position="1"/>
        <end position="23"/>
    </location>
</feature>
<proteinExistence type="inferred from homology"/>
<gene>
    <name evidence="4" type="ORF">CB0940_00026</name>
    <name evidence="5" type="ORF">RHO25_000026</name>
</gene>
<evidence type="ECO:0000313" key="7">
    <source>
        <dbReference type="Proteomes" id="UP001302367"/>
    </source>
</evidence>
<dbReference type="InterPro" id="IPR008928">
    <property type="entry name" value="6-hairpin_glycosidase_sf"/>
</dbReference>
<keyword evidence="1" id="KW-0378">Hydrolase</keyword>
<evidence type="ECO:0008006" key="8">
    <source>
        <dbReference type="Google" id="ProtNLM"/>
    </source>
</evidence>
<dbReference type="EMBL" id="LKMD01000100">
    <property type="protein sequence ID" value="PIB01907.1"/>
    <property type="molecule type" value="Genomic_DNA"/>
</dbReference>
<accession>A0A2G5IAN6</accession>
<dbReference type="AlphaFoldDB" id="A0A2G5IAN6"/>
<dbReference type="GO" id="GO:0000272">
    <property type="term" value="P:polysaccharide catabolic process"/>
    <property type="evidence" value="ECO:0007669"/>
    <property type="project" value="TreeGrafter"/>
</dbReference>
<dbReference type="InterPro" id="IPR012341">
    <property type="entry name" value="6hp_glycosidase-like_sf"/>
</dbReference>
<protein>
    <recommendedName>
        <fullName evidence="8">Unsaturated glucuronyl hydrolase</fullName>
    </recommendedName>
</protein>
<evidence type="ECO:0000313" key="4">
    <source>
        <dbReference type="EMBL" id="PIB01907.1"/>
    </source>
</evidence>
<dbReference type="EMBL" id="CP134184">
    <property type="protein sequence ID" value="WPA95427.1"/>
    <property type="molecule type" value="Genomic_DNA"/>
</dbReference>
<name>A0A2G5IAN6_CERBT</name>
<sequence>MSPQSSTDVSPQSSVGTGRSTPLTECDSEELAATCPVGKRDISDVLSELFAENVTAKALRTAHAALSALPHEFPEIVPMNQESNGKYSLRPADFWTCGFFPGTLYAVLERLIKYPQSVQASESISKENLRREFASLCETWIEPIRKMDSRTDTHDLGFIIMPALRADWELLGNQHSLASIIRAAHSLATRYVPSSKAIRSWDLLRKKDIEIIDQESNMIVIIDSLCNLDLLYYAAHHSGDVNLAHMATEHAKTVLKTHLRPEKSLQPWAVGESEAYQGQWYSTCHVANLDPRTGELKARLTAQGYSKDSTWSRGQAWAIMGYVETYGWTKDRVFLETACGLVEYFLHRLWTAPASVLCGRHVPLWDFDAPLDDERMPLRDSSAGTIAANGLLGLSQALLGVQEPALASRYLEAAVAIIEGTLNFALAFEKTCLVQDANSKISAEETIAGSRFDGILKFATANNNATAKKRYANHALVYGDYYLVEFGNRLLRMVLA</sequence>
<keyword evidence="7" id="KW-1185">Reference proteome</keyword>
<dbReference type="Gene3D" id="1.50.10.10">
    <property type="match status" value="1"/>
</dbReference>
<dbReference type="SUPFAM" id="SSF48208">
    <property type="entry name" value="Six-hairpin glycosidases"/>
    <property type="match status" value="1"/>
</dbReference>
<organism evidence="4 6">
    <name type="scientific">Cercospora beticola</name>
    <name type="common">Sugarbeet leaf spot fungus</name>
    <dbReference type="NCBI Taxonomy" id="122368"/>
    <lineage>
        <taxon>Eukaryota</taxon>
        <taxon>Fungi</taxon>
        <taxon>Dikarya</taxon>
        <taxon>Ascomycota</taxon>
        <taxon>Pezizomycotina</taxon>
        <taxon>Dothideomycetes</taxon>
        <taxon>Dothideomycetidae</taxon>
        <taxon>Mycosphaerellales</taxon>
        <taxon>Mycosphaerellaceae</taxon>
        <taxon>Cercospora</taxon>
    </lineage>
</organism>
<dbReference type="InterPro" id="IPR052369">
    <property type="entry name" value="UG_Glycosaminoglycan_Hydrolase"/>
</dbReference>
<evidence type="ECO:0000256" key="3">
    <source>
        <dbReference type="SAM" id="MobiDB-lite"/>
    </source>
</evidence>
<evidence type="ECO:0000313" key="5">
    <source>
        <dbReference type="EMBL" id="WPA95427.1"/>
    </source>
</evidence>
<evidence type="ECO:0000256" key="2">
    <source>
        <dbReference type="ARBA" id="ARBA00038358"/>
    </source>
</evidence>
<comment type="similarity">
    <text evidence="2">Belongs to the glycosyl hydrolase 88 family.</text>
</comment>
<reference evidence="5 7" key="2">
    <citation type="submission" date="2023-09" db="EMBL/GenBank/DDBJ databases">
        <title>Complete-Gapless Cercospora beticola genome.</title>
        <authorList>
            <person name="Wyatt N.A."/>
            <person name="Spanner R.E."/>
            <person name="Bolton M.D."/>
        </authorList>
    </citation>
    <scope>NUCLEOTIDE SEQUENCE [LARGE SCALE GENOMIC DNA]</scope>
    <source>
        <strain evidence="5">Cb09-40</strain>
    </source>
</reference>
<dbReference type="PANTHER" id="PTHR36845">
    <property type="entry name" value="HYDROLASE, PUTATIVE (AFU_ORTHOLOGUE AFUA_7G05090)-RELATED"/>
    <property type="match status" value="1"/>
</dbReference>